<gene>
    <name evidence="2" type="ORF">M9Y10_020845</name>
</gene>
<keyword evidence="1" id="KW-0175">Coiled coil</keyword>
<name>A0ABR2HER2_9EUKA</name>
<evidence type="ECO:0000313" key="2">
    <source>
        <dbReference type="EMBL" id="KAK8845915.1"/>
    </source>
</evidence>
<feature type="coiled-coil region" evidence="1">
    <location>
        <begin position="291"/>
        <end position="318"/>
    </location>
</feature>
<evidence type="ECO:0000313" key="3">
    <source>
        <dbReference type="Proteomes" id="UP001470230"/>
    </source>
</evidence>
<proteinExistence type="predicted"/>
<comment type="caution">
    <text evidence="2">The sequence shown here is derived from an EMBL/GenBank/DDBJ whole genome shotgun (WGS) entry which is preliminary data.</text>
</comment>
<dbReference type="EMBL" id="JAPFFF010000030">
    <property type="protein sequence ID" value="KAK8845915.1"/>
    <property type="molecule type" value="Genomic_DNA"/>
</dbReference>
<evidence type="ECO:0000256" key="1">
    <source>
        <dbReference type="SAM" id="Coils"/>
    </source>
</evidence>
<protein>
    <submittedName>
        <fullName evidence="2">Uncharacterized protein</fullName>
    </submittedName>
</protein>
<dbReference type="Proteomes" id="UP001470230">
    <property type="component" value="Unassembled WGS sequence"/>
</dbReference>
<reference evidence="2 3" key="1">
    <citation type="submission" date="2024-04" db="EMBL/GenBank/DDBJ databases">
        <title>Tritrichomonas musculus Genome.</title>
        <authorList>
            <person name="Alves-Ferreira E."/>
            <person name="Grigg M."/>
            <person name="Lorenzi H."/>
            <person name="Galac M."/>
        </authorList>
    </citation>
    <scope>NUCLEOTIDE SEQUENCE [LARGE SCALE GENOMIC DNA]</scope>
    <source>
        <strain evidence="2 3">EAF2021</strain>
    </source>
</reference>
<keyword evidence="3" id="KW-1185">Reference proteome</keyword>
<organism evidence="2 3">
    <name type="scientific">Tritrichomonas musculus</name>
    <dbReference type="NCBI Taxonomy" id="1915356"/>
    <lineage>
        <taxon>Eukaryota</taxon>
        <taxon>Metamonada</taxon>
        <taxon>Parabasalia</taxon>
        <taxon>Tritrichomonadida</taxon>
        <taxon>Tritrichomonadidae</taxon>
        <taxon>Tritrichomonas</taxon>
    </lineage>
</organism>
<sequence>MKLFCNECQLVDCSSMFQEIKRSKGLNSWDLNFIPKSITDPELLESLSSNSIIKNIDLCMRFYPFQINCCGVFVAVIRKIKKISKKVNIPNPIENVPDLKFSVAQDEMIQTIINSFGLPEECNDILFVLKEHNKKKELYQLNTPLFDILTNFGFDKLRICHIGCLGFSKINEECDVPFIPSIPTLPSCAITPSKCVVHIDLNDFKTIIDFGQIPINQLSMKNQLAITANQTGGVYLILNNGYGPLIGGYLNAEYLQVFERRDYLHKLFKVVKEINPQKKIQKKISYFLHRIDENESKTETLEKKVESISNELKDLYKIALKNQIPQNISNERNFLIAEIKISNGVPNVVFEDFDFSKWWHYKLEFDFLETSVQGTQLRMQYGYKINNNIIWENKVQEYFYSTADFAGSSGRYIAYTSTYGYFGFGIDEKFFRNNGGYIHGNIEFWNDGNVKHRVYAKASTTSFRIADNIPVATGGIYNFIYNNTGSRVVNAFRIMPADGIFTMGRFAFYGIR</sequence>
<accession>A0ABR2HER2</accession>